<dbReference type="PANTHER" id="PTHR30224">
    <property type="entry name" value="ELECTRON TRANSPORT PROTEIN"/>
    <property type="match status" value="1"/>
</dbReference>
<feature type="transmembrane region" description="Helical" evidence="7">
    <location>
        <begin position="97"/>
        <end position="116"/>
    </location>
</feature>
<keyword evidence="10" id="KW-1185">Reference proteome</keyword>
<dbReference type="SUPFAM" id="SSF54862">
    <property type="entry name" value="4Fe-4S ferredoxins"/>
    <property type="match status" value="1"/>
</dbReference>
<evidence type="ECO:0000256" key="6">
    <source>
        <dbReference type="ARBA" id="ARBA00023136"/>
    </source>
</evidence>
<feature type="transmembrane region" description="Helical" evidence="7">
    <location>
        <begin position="159"/>
        <end position="178"/>
    </location>
</feature>
<dbReference type="InterPro" id="IPR052378">
    <property type="entry name" value="NosR_regulator"/>
</dbReference>
<dbReference type="KEGG" id="pfer:IRI77_20870"/>
<evidence type="ECO:0000256" key="1">
    <source>
        <dbReference type="ARBA" id="ARBA00004236"/>
    </source>
</evidence>
<keyword evidence="5" id="KW-0411">Iron-sulfur</keyword>
<dbReference type="PROSITE" id="PS00198">
    <property type="entry name" value="4FE4S_FER_1"/>
    <property type="match status" value="1"/>
</dbReference>
<dbReference type="Pfam" id="PF14697">
    <property type="entry name" value="Fer4_21"/>
    <property type="match status" value="1"/>
</dbReference>
<evidence type="ECO:0000259" key="8">
    <source>
        <dbReference type="PROSITE" id="PS51379"/>
    </source>
</evidence>
<evidence type="ECO:0000313" key="9">
    <source>
        <dbReference type="EMBL" id="QOY85288.1"/>
    </source>
</evidence>
<reference evidence="9 10" key="1">
    <citation type="submission" date="2020-10" db="EMBL/GenBank/DDBJ databases">
        <title>Complete genome sequence of Paludibaculum fermentans P105T, a facultatively anaerobic acidobacterium capable of dissimilatory Fe(III) reduction.</title>
        <authorList>
            <person name="Dedysh S.N."/>
            <person name="Beletsky A.V."/>
            <person name="Kulichevskaya I.S."/>
            <person name="Mardanov A.V."/>
            <person name="Ravin N.V."/>
        </authorList>
    </citation>
    <scope>NUCLEOTIDE SEQUENCE [LARGE SCALE GENOMIC DNA]</scope>
    <source>
        <strain evidence="9 10">P105</strain>
    </source>
</reference>
<gene>
    <name evidence="9" type="ORF">IRI77_20870</name>
</gene>
<dbReference type="InterPro" id="IPR017896">
    <property type="entry name" value="4Fe4S_Fe-S-bd"/>
</dbReference>
<dbReference type="RefSeq" id="WP_194446958.1">
    <property type="nucleotide sequence ID" value="NZ_CP063849.1"/>
</dbReference>
<feature type="transmembrane region" description="Helical" evidence="7">
    <location>
        <begin position="37"/>
        <end position="57"/>
    </location>
</feature>
<dbReference type="EMBL" id="CP063849">
    <property type="protein sequence ID" value="QOY85288.1"/>
    <property type="molecule type" value="Genomic_DNA"/>
</dbReference>
<keyword evidence="3" id="KW-0479">Metal-binding</keyword>
<evidence type="ECO:0000256" key="4">
    <source>
        <dbReference type="ARBA" id="ARBA00023004"/>
    </source>
</evidence>
<feature type="transmembrane region" description="Helical" evidence="7">
    <location>
        <begin position="308"/>
        <end position="328"/>
    </location>
</feature>
<organism evidence="9 10">
    <name type="scientific">Paludibaculum fermentans</name>
    <dbReference type="NCBI Taxonomy" id="1473598"/>
    <lineage>
        <taxon>Bacteria</taxon>
        <taxon>Pseudomonadati</taxon>
        <taxon>Acidobacteriota</taxon>
        <taxon>Terriglobia</taxon>
        <taxon>Bryobacterales</taxon>
        <taxon>Bryobacteraceae</taxon>
        <taxon>Paludibaculum</taxon>
    </lineage>
</organism>
<dbReference type="PANTHER" id="PTHR30224:SF4">
    <property type="entry name" value="ELECTRON TRANSPORT PROTEIN YCCM-RELATED"/>
    <property type="match status" value="1"/>
</dbReference>
<evidence type="ECO:0000256" key="5">
    <source>
        <dbReference type="ARBA" id="ARBA00023014"/>
    </source>
</evidence>
<dbReference type="Proteomes" id="UP000593892">
    <property type="component" value="Chromosome"/>
</dbReference>
<keyword evidence="7" id="KW-1133">Transmembrane helix</keyword>
<feature type="domain" description="4Fe-4S ferredoxin-type" evidence="8">
    <location>
        <begin position="244"/>
        <end position="272"/>
    </location>
</feature>
<dbReference type="GO" id="GO:0051536">
    <property type="term" value="F:iron-sulfur cluster binding"/>
    <property type="evidence" value="ECO:0007669"/>
    <property type="project" value="UniProtKB-KW"/>
</dbReference>
<accession>A0A7S7NKF5</accession>
<feature type="domain" description="4Fe-4S ferredoxin-type" evidence="8">
    <location>
        <begin position="273"/>
        <end position="301"/>
    </location>
</feature>
<dbReference type="PROSITE" id="PS51379">
    <property type="entry name" value="4FE4S_FER_2"/>
    <property type="match status" value="2"/>
</dbReference>
<dbReference type="GO" id="GO:0005886">
    <property type="term" value="C:plasma membrane"/>
    <property type="evidence" value="ECO:0007669"/>
    <property type="project" value="UniProtKB-SubCell"/>
</dbReference>
<proteinExistence type="predicted"/>
<protein>
    <submittedName>
        <fullName evidence="9">4Fe-4S binding protein</fullName>
    </submittedName>
</protein>
<evidence type="ECO:0000256" key="7">
    <source>
        <dbReference type="SAM" id="Phobius"/>
    </source>
</evidence>
<dbReference type="InterPro" id="IPR017900">
    <property type="entry name" value="4Fe4S_Fe_S_CS"/>
</dbReference>
<comment type="subcellular location">
    <subcellularLocation>
        <location evidence="1">Cell membrane</location>
    </subcellularLocation>
</comment>
<evidence type="ECO:0000313" key="10">
    <source>
        <dbReference type="Proteomes" id="UP000593892"/>
    </source>
</evidence>
<keyword evidence="2" id="KW-1003">Cell membrane</keyword>
<sequence>MSAAPVVADPPAASGRKPKKPFVRRIGVDRSQMLRRLVQFSFLALNLWIGFQFYLFVRQFEGSGMTGYTRPPGVEGWLPIAGMMNTRYFVLTGQVPVVHPAAMVLFVAFLAASIFFRKAFCGWLCPVGTLSEYLWKLGRDTFKRNFYLPRWLDIGLRSLKYILFGLFFYAVFSMPPVALREFLESPYGLVADVKMLNFFRNMGMAAAITVAILMLASVFVQNFWCRYLCPYGALMGLVSMLSPMKIQRKAESCIDCGKCAKVCPSRLPVDKLIQIQSAECLGCMECVAVCPVEDTLHMALVVPSKKPVPAWVMAAGVAVLFFGLVGAAKLTGHWHTPLSNETYQELIPHVNDYSHPGR</sequence>
<keyword evidence="6 7" id="KW-0472">Membrane</keyword>
<feature type="transmembrane region" description="Helical" evidence="7">
    <location>
        <begin position="198"/>
        <end position="220"/>
    </location>
</feature>
<dbReference type="GO" id="GO:0046872">
    <property type="term" value="F:metal ion binding"/>
    <property type="evidence" value="ECO:0007669"/>
    <property type="project" value="UniProtKB-KW"/>
</dbReference>
<evidence type="ECO:0000256" key="2">
    <source>
        <dbReference type="ARBA" id="ARBA00022475"/>
    </source>
</evidence>
<dbReference type="Pfam" id="PF12801">
    <property type="entry name" value="Fer4_5"/>
    <property type="match status" value="2"/>
</dbReference>
<evidence type="ECO:0000256" key="3">
    <source>
        <dbReference type="ARBA" id="ARBA00022723"/>
    </source>
</evidence>
<keyword evidence="4" id="KW-0408">Iron</keyword>
<name>A0A7S7NKF5_PALFE</name>
<keyword evidence="7" id="KW-0812">Transmembrane</keyword>
<dbReference type="AlphaFoldDB" id="A0A7S7NKF5"/>
<dbReference type="Gene3D" id="3.30.70.20">
    <property type="match status" value="1"/>
</dbReference>